<dbReference type="Proteomes" id="UP001456344">
    <property type="component" value="Chromosome"/>
</dbReference>
<gene>
    <name evidence="1" type="ORF">LCL61_29645</name>
</gene>
<proteinExistence type="predicted"/>
<evidence type="ECO:0000313" key="2">
    <source>
        <dbReference type="Proteomes" id="UP001456344"/>
    </source>
</evidence>
<evidence type="ECO:0000313" key="1">
    <source>
        <dbReference type="EMBL" id="WYW19717.1"/>
    </source>
</evidence>
<protein>
    <submittedName>
        <fullName evidence="1">Uncharacterized protein</fullName>
    </submittedName>
</protein>
<accession>A0ACD5BKF2</accession>
<keyword evidence="2" id="KW-1185">Reference proteome</keyword>
<reference evidence="1" key="1">
    <citation type="submission" date="2023-10" db="EMBL/GenBank/DDBJ databases">
        <title>Whole genome sequencing of actinobacterial strain Amycolatopsis sp. (BCA-696) identifies the underlying plant growth-promoting genes.</title>
        <authorList>
            <person name="Gandham P."/>
            <person name="Vadla N."/>
            <person name="Saji A."/>
            <person name="Srinivas V."/>
            <person name="Ruperao P."/>
            <person name="Selvanayagam S."/>
            <person name="Saxena R.K."/>
            <person name="Rathore A."/>
            <person name="Gopalakrishnan S."/>
            <person name="Thakur V."/>
        </authorList>
    </citation>
    <scope>NUCLEOTIDE SEQUENCE</scope>
    <source>
        <strain evidence="1">BCA-696</strain>
    </source>
</reference>
<name>A0ACD5BKF2_9PSEU</name>
<dbReference type="EMBL" id="CP150484">
    <property type="protein sequence ID" value="WYW19717.1"/>
    <property type="molecule type" value="Genomic_DNA"/>
</dbReference>
<organism evidence="1 2">
    <name type="scientific">Amycolatopsis coloradensis</name>
    <dbReference type="NCBI Taxonomy" id="76021"/>
    <lineage>
        <taxon>Bacteria</taxon>
        <taxon>Bacillati</taxon>
        <taxon>Actinomycetota</taxon>
        <taxon>Actinomycetes</taxon>
        <taxon>Pseudonocardiales</taxon>
        <taxon>Pseudonocardiaceae</taxon>
        <taxon>Amycolatopsis</taxon>
    </lineage>
</organism>
<sequence length="151" mass="16051">MLTVVTLWGDDHGWIGSSAGCTSAEWPTQRDAASEQRPDQRTPVGELADRRGEADAPADLGLFHARQRTTAWSTPSSPCTSSSLFGLSFSYVADLYRITLAAGESTRELTAEEAHTCSESAVAGAGVAKIAVEIAETSLIDEIVQHLSERG</sequence>